<dbReference type="AlphaFoldDB" id="F8P3L4"/>
<proteinExistence type="predicted"/>
<name>F8P3L4_SERL9</name>
<organism>
    <name type="scientific">Serpula lacrymans var. lacrymans (strain S7.9)</name>
    <name type="common">Dry rot fungus</name>
    <dbReference type="NCBI Taxonomy" id="578457"/>
    <lineage>
        <taxon>Eukaryota</taxon>
        <taxon>Fungi</taxon>
        <taxon>Dikarya</taxon>
        <taxon>Basidiomycota</taxon>
        <taxon>Agaricomycotina</taxon>
        <taxon>Agaricomycetes</taxon>
        <taxon>Agaricomycetidae</taxon>
        <taxon>Boletales</taxon>
        <taxon>Coniophorineae</taxon>
        <taxon>Serpulaceae</taxon>
        <taxon>Serpula</taxon>
    </lineage>
</organism>
<dbReference type="GeneID" id="18820134"/>
<dbReference type="Proteomes" id="UP000008064">
    <property type="component" value="Unassembled WGS sequence"/>
</dbReference>
<accession>F8P3L4</accession>
<reference evidence="1" key="1">
    <citation type="submission" date="2011-04" db="EMBL/GenBank/DDBJ databases">
        <title>Evolution of plant cell wall degrading machinery underlies the functional diversity of forest fungi.</title>
        <authorList>
            <consortium name="US DOE Joint Genome Institute (JGI-PGF)"/>
            <person name="Eastwood D.C."/>
            <person name="Floudas D."/>
            <person name="Binder M."/>
            <person name="Majcherczyk A."/>
            <person name="Schneider P."/>
            <person name="Aerts A."/>
            <person name="Asiegbu F.O."/>
            <person name="Baker S.E."/>
            <person name="Barry K."/>
            <person name="Bendiksby M."/>
            <person name="Blumentritt M."/>
            <person name="Coutinho P.M."/>
            <person name="Cullen D."/>
            <person name="Cullen D."/>
            <person name="Gathman A."/>
            <person name="Goodell B."/>
            <person name="Henrissat B."/>
            <person name="Ihrmark K."/>
            <person name="Kauserud H."/>
            <person name="Kohler A."/>
            <person name="LaButti K."/>
            <person name="Lapidus A."/>
            <person name="Lavin J.L."/>
            <person name="Lee Y.-H."/>
            <person name="Lindquist E."/>
            <person name="Lilly W."/>
            <person name="Lucas S."/>
            <person name="Morin E."/>
            <person name="Murat C."/>
            <person name="Oguiza J.A."/>
            <person name="Park J."/>
            <person name="Pisabarro A.G."/>
            <person name="Riley R."/>
            <person name="Rosling A."/>
            <person name="Salamov A."/>
            <person name="Schmidt O."/>
            <person name="Schmutz J."/>
            <person name="Skrede I."/>
            <person name="Stenlid J."/>
            <person name="Wiebenga A."/>
            <person name="Xie X."/>
            <person name="Kues U."/>
            <person name="Hibbett D.S."/>
            <person name="Hoffmeister D."/>
            <person name="Hogberg N."/>
            <person name="Martin F."/>
            <person name="Grigoriev I.V."/>
            <person name="Watkinson S.C."/>
        </authorList>
    </citation>
    <scope>NUCLEOTIDE SEQUENCE</scope>
    <source>
        <strain evidence="1">S7.9</strain>
    </source>
</reference>
<dbReference type="RefSeq" id="XP_007320651.1">
    <property type="nucleotide sequence ID" value="XM_007320589.1"/>
</dbReference>
<gene>
    <name evidence="1" type="ORF">SERLADRAFT_472462</name>
</gene>
<protein>
    <submittedName>
        <fullName evidence="1">Uncharacterized protein</fullName>
    </submittedName>
</protein>
<evidence type="ECO:0000313" key="1">
    <source>
        <dbReference type="EMBL" id="EGO22113.1"/>
    </source>
</evidence>
<dbReference type="KEGG" id="sla:SERLADRAFT_472462"/>
<dbReference type="HOGENOM" id="CLU_3107853_0_0_1"/>
<sequence length="51" mass="5769">MDVNATLSERKSVLEREERGKVTVIVWHSTEFASPAQRTGRANHRGLLTFS</sequence>
<dbReference type="EMBL" id="GL945437">
    <property type="protein sequence ID" value="EGO22113.1"/>
    <property type="molecule type" value="Genomic_DNA"/>
</dbReference>